<reference evidence="1" key="7">
    <citation type="journal article" date="2005" name="Science">
        <title>The Transcriptional Landscape of the Mammalian Genome.</title>
        <authorList>
            <consortium name="The FANTOM Consortium"/>
            <consortium name="Riken Genome Exploration Research Group and Genome Science Group (Genome Network Project Core Group)"/>
        </authorList>
    </citation>
    <scope>NUCLEOTIDE SEQUENCE</scope>
    <source>
        <strain evidence="1">C57BL/6J</strain>
        <tissue evidence="1">Thymus</tissue>
    </source>
</reference>
<reference evidence="1" key="6">
    <citation type="submission" date="2002-04" db="EMBL/GenBank/DDBJ databases">
        <authorList>
            <person name="Adachi J."/>
            <person name="Aizawa K."/>
            <person name="Akimura T."/>
            <person name="Arakawa T."/>
            <person name="Bono H."/>
            <person name="Carninci P."/>
            <person name="Fukuda S."/>
            <person name="Furuno M."/>
            <person name="Hanagaki T."/>
            <person name="Hara A."/>
            <person name="Hashizume W."/>
            <person name="Hayashida K."/>
            <person name="Hayatsu N."/>
            <person name="Hiramoto K."/>
            <person name="Hiraoka T."/>
            <person name="Hirozane T."/>
            <person name="Hori F."/>
            <person name="Imotani K."/>
            <person name="Ishii Y."/>
            <person name="Itoh M."/>
            <person name="Kagawa I."/>
            <person name="Kasukawa T."/>
            <person name="Katoh H."/>
            <person name="Kawai J."/>
            <person name="Kojima Y."/>
            <person name="Kondo S."/>
            <person name="Konno H."/>
            <person name="Kouda M."/>
            <person name="Koya S."/>
            <person name="Kurihara C."/>
            <person name="Matsuyama T."/>
            <person name="Miyazaki A."/>
            <person name="Murata M."/>
            <person name="Nakamura M."/>
            <person name="Nishi K."/>
            <person name="Nomura K."/>
            <person name="Numazaki R."/>
            <person name="Ohno M."/>
            <person name="Ohsato N."/>
            <person name="Okazaki Y."/>
            <person name="Saito R."/>
            <person name="Saitoh H."/>
            <person name="Sakai C."/>
            <person name="Sakai K."/>
            <person name="Sakazume N."/>
            <person name="Sano H."/>
            <person name="Sasaki D."/>
            <person name="Shibata K."/>
            <person name="Shinagawa A."/>
            <person name="Shiraki T."/>
            <person name="Sogabe Y."/>
            <person name="Tagami M."/>
            <person name="Tagawa A."/>
            <person name="Takahashi F."/>
            <person name="Takaku-Akahira S."/>
            <person name="Takeda Y."/>
            <person name="Tanaka T."/>
            <person name="Tomaru A."/>
            <person name="Toya T."/>
            <person name="Yasunishi A."/>
            <person name="Muramatsu M."/>
            <person name="Hayashizaki Y."/>
        </authorList>
    </citation>
    <scope>NUCLEOTIDE SEQUENCE</scope>
    <source>
        <strain evidence="1">C57BL/6J</strain>
        <tissue evidence="1">Thymus</tissue>
    </source>
</reference>
<reference evidence="1" key="4">
    <citation type="journal article" date="2001" name="Nature">
        <title>Functional annotation of a full-length mouse cDNA collection.</title>
        <authorList>
            <consortium name="The RIKEN Genome Exploration Research Group Phase II Team and the FANTOM Consortium"/>
        </authorList>
    </citation>
    <scope>NUCLEOTIDE SEQUENCE</scope>
    <source>
        <strain evidence="1">C57BL/6J</strain>
        <tissue evidence="1">Thymus</tissue>
    </source>
</reference>
<dbReference type="EMBL" id="AK079758">
    <property type="protein sequence ID" value="BAC37744.1"/>
    <property type="molecule type" value="mRNA"/>
</dbReference>
<sequence length="108" mass="12040">MRKEHDFERIIDDNVETNTIDLLSVNKSNFSIQLSPANTGVARICYCSRQIGQTQVKPQHVYLQGWKDGSVVKITDCSFKGLELNSLGTHVVAHSPSIVGSGILFWCF</sequence>
<reference evidence="1" key="8">
    <citation type="journal article" date="2005" name="Science">
        <title>Antisense Transcription in the Mammalian Transcriptome.</title>
        <authorList>
            <consortium name="RIKEN Genome Exploration Research Group and Genome Science Group (Genome Network Project Core Group) and the FANTOM Consortium"/>
        </authorList>
    </citation>
    <scope>NUCLEOTIDE SEQUENCE</scope>
    <source>
        <strain evidence="1">C57BL/6J</strain>
        <tissue evidence="1">Thymus</tissue>
    </source>
</reference>
<reference evidence="1" key="1">
    <citation type="journal article" date="1999" name="Methods Enzymol.">
        <title>High-efficiency full-length cDNA cloning.</title>
        <authorList>
            <person name="Carninci P."/>
            <person name="Hayashizaki Y."/>
        </authorList>
    </citation>
    <scope>NUCLEOTIDE SEQUENCE</scope>
    <source>
        <strain evidence="1">C57BL/6J</strain>
        <tissue evidence="1">Thymus</tissue>
    </source>
</reference>
<accession>Q8C518</accession>
<organism evidence="1">
    <name type="scientific">Mus musculus</name>
    <name type="common">Mouse</name>
    <dbReference type="NCBI Taxonomy" id="10090"/>
    <lineage>
        <taxon>Eukaryota</taxon>
        <taxon>Metazoa</taxon>
        <taxon>Chordata</taxon>
        <taxon>Craniata</taxon>
        <taxon>Vertebrata</taxon>
        <taxon>Euteleostomi</taxon>
        <taxon>Mammalia</taxon>
        <taxon>Eutheria</taxon>
        <taxon>Euarchontoglires</taxon>
        <taxon>Glires</taxon>
        <taxon>Rodentia</taxon>
        <taxon>Myomorpha</taxon>
        <taxon>Muroidea</taxon>
        <taxon>Muridae</taxon>
        <taxon>Murinae</taxon>
        <taxon>Mus</taxon>
        <taxon>Mus</taxon>
    </lineage>
</organism>
<name>Q8C518_MOUSE</name>
<reference evidence="1" key="3">
    <citation type="journal article" date="2000" name="Genome Res.">
        <title>RIKEN integrated sequence analysis (RISA) system--384-format sequencing pipeline with 384 multicapillary sequencer.</title>
        <authorList>
            <person name="Shibata K."/>
            <person name="Itoh M."/>
            <person name="Aizawa K."/>
            <person name="Nagaoka S."/>
            <person name="Sasaki N."/>
            <person name="Carninci P."/>
            <person name="Konno H."/>
            <person name="Akiyama J."/>
            <person name="Nishi K."/>
            <person name="Kitsunai T."/>
            <person name="Tashiro H."/>
            <person name="Itoh M."/>
            <person name="Sumi N."/>
            <person name="Ishii Y."/>
            <person name="Nakamura S."/>
            <person name="Hazama M."/>
            <person name="Nishine T."/>
            <person name="Harada A."/>
            <person name="Yamamoto R."/>
            <person name="Matsumoto H."/>
            <person name="Sakaguchi S."/>
            <person name="Ikegami T."/>
            <person name="Kashiwagi K."/>
            <person name="Fujiwake S."/>
            <person name="Inoue K."/>
            <person name="Togawa Y."/>
            <person name="Izawa M."/>
            <person name="Ohara E."/>
            <person name="Watahiki M."/>
            <person name="Yoneda Y."/>
            <person name="Ishikawa T."/>
            <person name="Ozawa K."/>
            <person name="Tanaka T."/>
            <person name="Matsuura S."/>
            <person name="Kawai J."/>
            <person name="Okazaki Y."/>
            <person name="Muramatsu M."/>
            <person name="Inoue Y."/>
            <person name="Kira A."/>
            <person name="Hayashizaki Y."/>
        </authorList>
    </citation>
    <scope>NUCLEOTIDE SEQUENCE</scope>
    <source>
        <strain evidence="1">C57BL/6J</strain>
        <tissue evidence="1">Thymus</tissue>
    </source>
</reference>
<reference evidence="1" key="5">
    <citation type="journal article" date="2002" name="Nature">
        <title>Analysis of the mouse transcriptome based on functional annotation of 60,770 full-length cDNAs.</title>
        <authorList>
            <consortium name="The FANTOM Consortium and the RIKEN Genome Exploration Research Group Phase I and II Team"/>
        </authorList>
    </citation>
    <scope>NUCLEOTIDE SEQUENCE</scope>
    <source>
        <strain evidence="1">C57BL/6J</strain>
        <tissue evidence="1">Thymus</tissue>
    </source>
</reference>
<proteinExistence type="evidence at transcript level"/>
<evidence type="ECO:0000313" key="1">
    <source>
        <dbReference type="EMBL" id="BAC37744.1"/>
    </source>
</evidence>
<reference evidence="1" key="2">
    <citation type="journal article" date="2000" name="Genome Res.">
        <title>Normalization and subtraction of cap-trapper-selected cDNAs to prepare full-length cDNA libraries for rapid discovery of new genes.</title>
        <authorList>
            <person name="Carninci P."/>
            <person name="Shibata Y."/>
            <person name="Hayatsu N."/>
            <person name="Sugahara Y."/>
            <person name="Shibata K."/>
            <person name="Itoh M."/>
            <person name="Konno H."/>
            <person name="Okazaki Y."/>
            <person name="Muramatsu M."/>
            <person name="Hayashizaki Y."/>
        </authorList>
    </citation>
    <scope>NUCLEOTIDE SEQUENCE</scope>
    <source>
        <strain evidence="1">C57BL/6J</strain>
        <tissue evidence="1">Thymus</tissue>
    </source>
</reference>
<dbReference type="AlphaFoldDB" id="Q8C518"/>
<protein>
    <submittedName>
        <fullName evidence="1">Uncharacterized protein</fullName>
    </submittedName>
</protein>